<evidence type="ECO:0000256" key="3">
    <source>
        <dbReference type="ARBA" id="ARBA00004975"/>
    </source>
</evidence>
<evidence type="ECO:0000259" key="11">
    <source>
        <dbReference type="Pfam" id="PF00185"/>
    </source>
</evidence>
<evidence type="ECO:0000313" key="13">
    <source>
        <dbReference type="EMBL" id="RID86223.1"/>
    </source>
</evidence>
<evidence type="ECO:0000256" key="4">
    <source>
        <dbReference type="ARBA" id="ARBA00007805"/>
    </source>
</evidence>
<sequence>MNTLQVNKEEKIINGKDFLAIADVSSSTISGLLQLAQDIKAKLQAGEEYAPLKGKTLGMIFEKSSTRTRVSFEVGMLQLGGHALFLSSNDIQIGRGETISDTAKVLSQYVDGIMIRTFEHEKIEELAGAATIPVINGLTDLAHPCQVLADLLTIVELKGELKGLKMSYIGDGNNMAHSLMVACAKMGMDFSIGCPDGYKPDEKIVALAQKEAAANGCQIVVTSSAQEAIQGADIIYSDVWTSMGQEKENSIRLEAFKDYQINAELVKHAKPDYLFMHCLPAHREEEVTTEVIDGPNSVIFHQAGNRLHAQKAVLVDLMSK</sequence>
<dbReference type="EC" id="2.1.3.3" evidence="5 10"/>
<dbReference type="PANTHER" id="PTHR45753">
    <property type="entry name" value="ORNITHINE CARBAMOYLTRANSFERASE, MITOCHONDRIAL"/>
    <property type="match status" value="1"/>
</dbReference>
<dbReference type="GO" id="GO:0019240">
    <property type="term" value="P:citrulline biosynthetic process"/>
    <property type="evidence" value="ECO:0007669"/>
    <property type="project" value="TreeGrafter"/>
</dbReference>
<keyword evidence="7 10" id="KW-0963">Cytoplasm</keyword>
<feature type="domain" description="Aspartate/ornithine carbamoyltransferase Asp/Orn-binding" evidence="11">
    <location>
        <begin position="162"/>
        <end position="315"/>
    </location>
</feature>
<dbReference type="PROSITE" id="PS00097">
    <property type="entry name" value="CARBAMOYLTRANSFERASE"/>
    <property type="match status" value="1"/>
</dbReference>
<dbReference type="EMBL" id="QWVS01000016">
    <property type="protein sequence ID" value="RID86223.1"/>
    <property type="molecule type" value="Genomic_DNA"/>
</dbReference>
<dbReference type="InterPro" id="IPR006130">
    <property type="entry name" value="Asp/Orn_carbamoylTrfase"/>
</dbReference>
<feature type="binding site" evidence="10">
    <location>
        <position position="116"/>
    </location>
    <ligand>
        <name>carbamoyl phosphate</name>
        <dbReference type="ChEBI" id="CHEBI:58228"/>
    </ligand>
</feature>
<dbReference type="SUPFAM" id="SSF53671">
    <property type="entry name" value="Aspartate/ornithine carbamoyltransferase"/>
    <property type="match status" value="1"/>
</dbReference>
<dbReference type="PANTHER" id="PTHR45753:SF3">
    <property type="entry name" value="ORNITHINE TRANSCARBAMYLASE, MITOCHONDRIAL"/>
    <property type="match status" value="1"/>
</dbReference>
<evidence type="ECO:0000256" key="10">
    <source>
        <dbReference type="HAMAP-Rule" id="MF_01109"/>
    </source>
</evidence>
<organism evidence="13 14">
    <name type="scientific">Peribacillus asahii</name>
    <dbReference type="NCBI Taxonomy" id="228899"/>
    <lineage>
        <taxon>Bacteria</taxon>
        <taxon>Bacillati</taxon>
        <taxon>Bacillota</taxon>
        <taxon>Bacilli</taxon>
        <taxon>Bacillales</taxon>
        <taxon>Bacillaceae</taxon>
        <taxon>Peribacillus</taxon>
    </lineage>
</organism>
<evidence type="ECO:0000259" key="12">
    <source>
        <dbReference type="Pfam" id="PF02729"/>
    </source>
</evidence>
<dbReference type="GO" id="GO:0016597">
    <property type="term" value="F:amino acid binding"/>
    <property type="evidence" value="ECO:0007669"/>
    <property type="project" value="InterPro"/>
</dbReference>
<dbReference type="InterPro" id="IPR024904">
    <property type="entry name" value="OTCase_ArgI"/>
</dbReference>
<evidence type="ECO:0000256" key="6">
    <source>
        <dbReference type="ARBA" id="ARBA00016634"/>
    </source>
</evidence>
<feature type="binding site" evidence="10">
    <location>
        <position position="174"/>
    </location>
    <ligand>
        <name>L-ornithine</name>
        <dbReference type="ChEBI" id="CHEBI:46911"/>
    </ligand>
</feature>
<feature type="binding site" evidence="10">
    <location>
        <position position="92"/>
    </location>
    <ligand>
        <name>carbamoyl phosphate</name>
        <dbReference type="ChEBI" id="CHEBI:58228"/>
    </ligand>
</feature>
<dbReference type="GO" id="GO:0005737">
    <property type="term" value="C:cytoplasm"/>
    <property type="evidence" value="ECO:0007669"/>
    <property type="project" value="UniProtKB-SubCell"/>
</dbReference>
<evidence type="ECO:0000256" key="8">
    <source>
        <dbReference type="ARBA" id="ARBA00022679"/>
    </source>
</evidence>
<feature type="binding site" evidence="10">
    <location>
        <begin position="278"/>
        <end position="279"/>
    </location>
    <ligand>
        <name>carbamoyl phosphate</name>
        <dbReference type="ChEBI" id="CHEBI:58228"/>
    </ligand>
</feature>
<comment type="subcellular location">
    <subcellularLocation>
        <location evidence="2 10">Cytoplasm</location>
    </subcellularLocation>
</comment>
<dbReference type="InterPro" id="IPR002292">
    <property type="entry name" value="Orn/put_carbamltrans"/>
</dbReference>
<keyword evidence="8 10" id="KW-0808">Transferase</keyword>
<feature type="binding site" evidence="10">
    <location>
        <begin position="242"/>
        <end position="243"/>
    </location>
    <ligand>
        <name>L-ornithine</name>
        <dbReference type="ChEBI" id="CHEBI:46911"/>
    </ligand>
</feature>
<feature type="binding site" evidence="10">
    <location>
        <begin position="65"/>
        <end position="68"/>
    </location>
    <ligand>
        <name>carbamoyl phosphate</name>
        <dbReference type="ChEBI" id="CHEBI:58228"/>
    </ligand>
</feature>
<accession>A0A398BF84</accession>
<feature type="binding site" evidence="10">
    <location>
        <position position="238"/>
    </location>
    <ligand>
        <name>L-ornithine</name>
        <dbReference type="ChEBI" id="CHEBI:46911"/>
    </ligand>
</feature>
<evidence type="ECO:0000256" key="5">
    <source>
        <dbReference type="ARBA" id="ARBA00013007"/>
    </source>
</evidence>
<protein>
    <recommendedName>
        <fullName evidence="6 10">Ornithine carbamoyltransferase</fullName>
        <shortName evidence="10">OTCase</shortName>
        <ecNumber evidence="5 10">2.1.3.3</ecNumber>
    </recommendedName>
</protein>
<comment type="similarity">
    <text evidence="4 10">Belongs to the aspartate/ornithine carbamoyltransferase superfamily. OTCase family.</text>
</comment>
<evidence type="ECO:0000256" key="9">
    <source>
        <dbReference type="ARBA" id="ARBA00048772"/>
    </source>
</evidence>
<keyword evidence="14" id="KW-1185">Reference proteome</keyword>
<comment type="caution">
    <text evidence="13">The sequence shown here is derived from an EMBL/GenBank/DDBJ whole genome shotgun (WGS) entry which is preliminary data.</text>
</comment>
<evidence type="ECO:0000256" key="1">
    <source>
        <dbReference type="ARBA" id="ARBA00003822"/>
    </source>
</evidence>
<dbReference type="AlphaFoldDB" id="A0A398BF84"/>
<gene>
    <name evidence="13" type="primary">argF</name>
    <name evidence="13" type="ORF">D1953_10645</name>
</gene>
<feature type="domain" description="Aspartate/ornithine carbamoyltransferase carbamoyl-P binding" evidence="12">
    <location>
        <begin position="16"/>
        <end position="156"/>
    </location>
</feature>
<dbReference type="FunFam" id="3.40.50.1370:FF:000008">
    <property type="entry name" value="Ornithine carbamoyltransferase"/>
    <property type="match status" value="1"/>
</dbReference>
<dbReference type="FunFam" id="3.40.50.1370:FF:000016">
    <property type="entry name" value="Ornithine carbamoyltransferase"/>
    <property type="match status" value="1"/>
</dbReference>
<dbReference type="InterPro" id="IPR006131">
    <property type="entry name" value="Asp_carbamoyltransf_Asp/Orn-bd"/>
</dbReference>
<dbReference type="HAMAP" id="MF_01109">
    <property type="entry name" value="OTCase"/>
    <property type="match status" value="1"/>
</dbReference>
<name>A0A398BF84_9BACI</name>
<dbReference type="Pfam" id="PF00185">
    <property type="entry name" value="OTCace"/>
    <property type="match status" value="1"/>
</dbReference>
<feature type="binding site" evidence="10">
    <location>
        <begin position="143"/>
        <end position="146"/>
    </location>
    <ligand>
        <name>carbamoyl phosphate</name>
        <dbReference type="ChEBI" id="CHEBI:58228"/>
    </ligand>
</feature>
<proteinExistence type="inferred from homology"/>
<evidence type="ECO:0000313" key="14">
    <source>
        <dbReference type="Proteomes" id="UP000266016"/>
    </source>
</evidence>
<dbReference type="NCBIfam" id="TIGR00658">
    <property type="entry name" value="orni_carb_tr"/>
    <property type="match status" value="1"/>
</dbReference>
<dbReference type="InterPro" id="IPR006132">
    <property type="entry name" value="Asp/Orn_carbamoyltranf_P-bd"/>
</dbReference>
<comment type="catalytic activity">
    <reaction evidence="9 10">
        <text>carbamoyl phosphate + L-ornithine = L-citrulline + phosphate + H(+)</text>
        <dbReference type="Rhea" id="RHEA:19513"/>
        <dbReference type="ChEBI" id="CHEBI:15378"/>
        <dbReference type="ChEBI" id="CHEBI:43474"/>
        <dbReference type="ChEBI" id="CHEBI:46911"/>
        <dbReference type="ChEBI" id="CHEBI:57743"/>
        <dbReference type="ChEBI" id="CHEBI:58228"/>
        <dbReference type="EC" id="2.1.3.3"/>
    </reaction>
</comment>
<reference evidence="13 14" key="1">
    <citation type="submission" date="2018-08" db="EMBL/GenBank/DDBJ databases">
        <title>Bacillus jemisoniae sp. nov., Bacillus chryseoplanitiae sp. nov., Bacillus resnikiae sp. nov., and Bacillus frankliniae sp. nov., isolated from Viking spacecraft and associated surfaces.</title>
        <authorList>
            <person name="Seuylemezian A."/>
            <person name="Vaishampayan P."/>
        </authorList>
    </citation>
    <scope>NUCLEOTIDE SEQUENCE [LARGE SCALE GENOMIC DNA]</scope>
    <source>
        <strain evidence="13 14">MA001</strain>
    </source>
</reference>
<dbReference type="Gene3D" id="3.40.50.1370">
    <property type="entry name" value="Aspartate/ornithine carbamoyltransferase"/>
    <property type="match status" value="2"/>
</dbReference>
<dbReference type="GO" id="GO:0042450">
    <property type="term" value="P:L-arginine biosynthetic process via ornithine"/>
    <property type="evidence" value="ECO:0007669"/>
    <property type="project" value="UniProtKB-UniRule"/>
</dbReference>
<feature type="binding site" evidence="10">
    <location>
        <position position="306"/>
    </location>
    <ligand>
        <name>carbamoyl phosphate</name>
        <dbReference type="ChEBI" id="CHEBI:58228"/>
    </ligand>
</feature>
<dbReference type="Proteomes" id="UP000266016">
    <property type="component" value="Unassembled WGS sequence"/>
</dbReference>
<comment type="function">
    <text evidence="1">Reversibly catalyzes the transfer of the carbamoyl group from carbamoyl phosphate (CP) to the N(epsilon) atom of ornithine (ORN) to produce L-citrulline.</text>
</comment>
<evidence type="ECO:0000256" key="7">
    <source>
        <dbReference type="ARBA" id="ARBA00022490"/>
    </source>
</evidence>
<dbReference type="GO" id="GO:0004585">
    <property type="term" value="F:ornithine carbamoyltransferase activity"/>
    <property type="evidence" value="ECO:0007669"/>
    <property type="project" value="UniProtKB-UniRule"/>
</dbReference>
<dbReference type="InterPro" id="IPR036901">
    <property type="entry name" value="Asp/Orn_carbamoylTrfase_sf"/>
</dbReference>
<evidence type="ECO:0000256" key="2">
    <source>
        <dbReference type="ARBA" id="ARBA00004496"/>
    </source>
</evidence>
<dbReference type="PRINTS" id="PR00102">
    <property type="entry name" value="OTCASE"/>
</dbReference>
<dbReference type="PRINTS" id="PR00100">
    <property type="entry name" value="AOTCASE"/>
</dbReference>
<dbReference type="Pfam" id="PF02729">
    <property type="entry name" value="OTCace_N"/>
    <property type="match status" value="1"/>
</dbReference>
<comment type="pathway">
    <text evidence="3">Amino-acid biosynthesis; L-arginine biosynthesis; L-arginine from L-ornithine and carbamoyl phosphate: step 1/3.</text>
</comment>
<dbReference type="NCBIfam" id="NF001986">
    <property type="entry name" value="PRK00779.1"/>
    <property type="match status" value="1"/>
</dbReference>
<dbReference type="RefSeq" id="WP_119117160.1">
    <property type="nucleotide sequence ID" value="NZ_QWVS01000016.1"/>
</dbReference>